<keyword evidence="2" id="KW-0732">Signal</keyword>
<feature type="domain" description="Apple" evidence="3">
    <location>
        <begin position="134"/>
        <end position="210"/>
    </location>
</feature>
<reference evidence="4 5" key="1">
    <citation type="submission" date="2017-06" db="EMBL/GenBank/DDBJ databases">
        <title>Comparative genomic analysis of Ambrosia Fusariam Clade fungi.</title>
        <authorList>
            <person name="Stajich J.E."/>
            <person name="Carrillo J."/>
            <person name="Kijimoto T."/>
            <person name="Eskalen A."/>
            <person name="O'Donnell K."/>
            <person name="Kasson M."/>
        </authorList>
    </citation>
    <scope>NUCLEOTIDE SEQUENCE [LARGE SCALE GENOMIC DNA]</scope>
    <source>
        <strain evidence="4">UCR3666</strain>
    </source>
</reference>
<proteinExistence type="predicted"/>
<feature type="region of interest" description="Disordered" evidence="1">
    <location>
        <begin position="215"/>
        <end position="276"/>
    </location>
</feature>
<evidence type="ECO:0000256" key="1">
    <source>
        <dbReference type="SAM" id="MobiDB-lite"/>
    </source>
</evidence>
<keyword evidence="5" id="KW-1185">Reference proteome</keyword>
<dbReference type="Proteomes" id="UP000277212">
    <property type="component" value="Unassembled WGS sequence"/>
</dbReference>
<feature type="domain" description="Apple" evidence="3">
    <location>
        <begin position="28"/>
        <end position="104"/>
    </location>
</feature>
<accession>A0A3M2RVM1</accession>
<dbReference type="InterPro" id="IPR003609">
    <property type="entry name" value="Pan_app"/>
</dbReference>
<evidence type="ECO:0000259" key="3">
    <source>
        <dbReference type="PROSITE" id="PS50948"/>
    </source>
</evidence>
<feature type="compositionally biased region" description="Low complexity" evidence="1">
    <location>
        <begin position="245"/>
        <end position="270"/>
    </location>
</feature>
<feature type="signal peptide" evidence="2">
    <location>
        <begin position="1"/>
        <end position="18"/>
    </location>
</feature>
<evidence type="ECO:0000256" key="2">
    <source>
        <dbReference type="SAM" id="SignalP"/>
    </source>
</evidence>
<feature type="chain" id="PRO_5018298916" description="Apple domain-containing protein" evidence="2">
    <location>
        <begin position="19"/>
        <end position="276"/>
    </location>
</feature>
<dbReference type="Gene3D" id="3.50.4.10">
    <property type="entry name" value="Hepatocyte Growth Factor"/>
    <property type="match status" value="2"/>
</dbReference>
<dbReference type="Pfam" id="PF00024">
    <property type="entry name" value="PAN_1"/>
    <property type="match status" value="1"/>
</dbReference>
<name>A0A3M2RVM1_9HYPO</name>
<dbReference type="OrthoDB" id="3793367at2759"/>
<protein>
    <recommendedName>
        <fullName evidence="3">Apple domain-containing protein</fullName>
    </recommendedName>
</protein>
<feature type="compositionally biased region" description="Basic and acidic residues" evidence="1">
    <location>
        <begin position="221"/>
        <end position="244"/>
    </location>
</feature>
<comment type="caution">
    <text evidence="4">The sequence shown here is derived from an EMBL/GenBank/DDBJ whole genome shotgun (WGS) entry which is preliminary data.</text>
</comment>
<evidence type="ECO:0000313" key="4">
    <source>
        <dbReference type="EMBL" id="RMJ09353.1"/>
    </source>
</evidence>
<dbReference type="PROSITE" id="PS50948">
    <property type="entry name" value="PAN"/>
    <property type="match status" value="2"/>
</dbReference>
<organism evidence="4 5">
    <name type="scientific">Fusarium kuroshium</name>
    <dbReference type="NCBI Taxonomy" id="2010991"/>
    <lineage>
        <taxon>Eukaryota</taxon>
        <taxon>Fungi</taxon>
        <taxon>Dikarya</taxon>
        <taxon>Ascomycota</taxon>
        <taxon>Pezizomycotina</taxon>
        <taxon>Sordariomycetes</taxon>
        <taxon>Hypocreomycetidae</taxon>
        <taxon>Hypocreales</taxon>
        <taxon>Nectriaceae</taxon>
        <taxon>Fusarium</taxon>
        <taxon>Fusarium solani species complex</taxon>
    </lineage>
</organism>
<dbReference type="AlphaFoldDB" id="A0A3M2RVM1"/>
<sequence length="276" mass="28537">MKSTIAILSASMAAAVLAHPLDARSQQCNVAPSAATNAKIKPIAEPTAATADACLEACLSNPACKSFIFGLPANADVPVCELFSVPAAQVPSQGSELYVFDKACSESAVPNTSPTHAQPRGQVNSKRSTRSLICNAAPSGPADSSIQPIATPTVKTAEECQEKCVAEAKCQSFLFGLPADASAPLCKLFEVPPAKVPVRDDELYVFAKGCAASEVPTTAPTHDEPRGEAPSENTADKDDSKTSDSKNNGSNTNTKNTANTNAATSNTAAKDNNKQN</sequence>
<dbReference type="EMBL" id="NKUJ01000246">
    <property type="protein sequence ID" value="RMJ09353.1"/>
    <property type="molecule type" value="Genomic_DNA"/>
</dbReference>
<evidence type="ECO:0000313" key="5">
    <source>
        <dbReference type="Proteomes" id="UP000277212"/>
    </source>
</evidence>
<dbReference type="Pfam" id="PF14295">
    <property type="entry name" value="PAN_4"/>
    <property type="match status" value="1"/>
</dbReference>
<gene>
    <name evidence="4" type="ORF">CDV36_011028</name>
</gene>